<dbReference type="Pfam" id="PF00902">
    <property type="entry name" value="TatC"/>
    <property type="match status" value="1"/>
</dbReference>
<comment type="similarity">
    <text evidence="7">Belongs to the TatC family.</text>
</comment>
<evidence type="ECO:0000256" key="6">
    <source>
        <dbReference type="ARBA" id="ARBA00023136"/>
    </source>
</evidence>
<keyword evidence="4 7" id="KW-1133">Transmembrane helix</keyword>
<dbReference type="EMBL" id="JASJEX010000002">
    <property type="protein sequence ID" value="MDJ1129457.1"/>
    <property type="molecule type" value="Genomic_DNA"/>
</dbReference>
<feature type="transmembrane region" description="Helical" evidence="7">
    <location>
        <begin position="215"/>
        <end position="239"/>
    </location>
</feature>
<comment type="subunit">
    <text evidence="7">The Tat system comprises two distinct complexes: a TatABC complex, containing multiple copies of TatA, TatB and TatC subunits, and a separate TatA complex, containing only TatA subunits. Substrates initially bind to the TatABC complex, which probably triggers association of the separate TatA complex to form the active translocon.</text>
</comment>
<evidence type="ECO:0000313" key="8">
    <source>
        <dbReference type="EMBL" id="MDJ1129457.1"/>
    </source>
</evidence>
<protein>
    <recommendedName>
        <fullName evidence="7">Sec-independent protein translocase protein TatC</fullName>
    </recommendedName>
</protein>
<name>A0ABT6ZK63_9ACTN</name>
<gene>
    <name evidence="7 8" type="primary">tatC</name>
    <name evidence="8" type="ORF">QJ043_05110</name>
</gene>
<feature type="transmembrane region" description="Helical" evidence="7">
    <location>
        <begin position="193"/>
        <end position="209"/>
    </location>
</feature>
<keyword evidence="6 7" id="KW-0472">Membrane</keyword>
<evidence type="ECO:0000256" key="1">
    <source>
        <dbReference type="ARBA" id="ARBA00004141"/>
    </source>
</evidence>
<evidence type="ECO:0000256" key="2">
    <source>
        <dbReference type="ARBA" id="ARBA00022692"/>
    </source>
</evidence>
<evidence type="ECO:0000256" key="5">
    <source>
        <dbReference type="ARBA" id="ARBA00023010"/>
    </source>
</evidence>
<proteinExistence type="inferred from homology"/>
<keyword evidence="2 7" id="KW-0812">Transmembrane</keyword>
<feature type="transmembrane region" description="Helical" evidence="7">
    <location>
        <begin position="21"/>
        <end position="39"/>
    </location>
</feature>
<dbReference type="PANTHER" id="PTHR30371:SF0">
    <property type="entry name" value="SEC-INDEPENDENT PROTEIN TRANSLOCASE PROTEIN TATC, CHLOROPLASTIC-RELATED"/>
    <property type="match status" value="1"/>
</dbReference>
<feature type="transmembrane region" description="Helical" evidence="7">
    <location>
        <begin position="73"/>
        <end position="100"/>
    </location>
</feature>
<dbReference type="NCBIfam" id="TIGR00945">
    <property type="entry name" value="tatC"/>
    <property type="match status" value="1"/>
</dbReference>
<dbReference type="HAMAP" id="MF_00902">
    <property type="entry name" value="TatC"/>
    <property type="match status" value="1"/>
</dbReference>
<evidence type="ECO:0000256" key="3">
    <source>
        <dbReference type="ARBA" id="ARBA00022927"/>
    </source>
</evidence>
<accession>A0ABT6ZK63</accession>
<comment type="subcellular location">
    <subcellularLocation>
        <location evidence="7">Cell membrane</location>
        <topology evidence="7">Multi-pass membrane protein</topology>
    </subcellularLocation>
    <subcellularLocation>
        <location evidence="1">Membrane</location>
        <topology evidence="1">Multi-pass membrane protein</topology>
    </subcellularLocation>
</comment>
<dbReference type="RefSeq" id="WP_283713755.1">
    <property type="nucleotide sequence ID" value="NZ_JASJEW010000006.1"/>
</dbReference>
<comment type="function">
    <text evidence="7">Part of the twin-arginine translocation (Tat) system that transports large folded proteins containing a characteristic twin-arginine motif in their signal peptide across membranes. Together with TatB, TatC is part of a receptor directly interacting with Tat signal peptides.</text>
</comment>
<comment type="caution">
    <text evidence="8">The sequence shown here is derived from an EMBL/GenBank/DDBJ whole genome shotgun (WGS) entry which is preliminary data.</text>
</comment>
<feature type="transmembrane region" description="Helical" evidence="7">
    <location>
        <begin position="107"/>
        <end position="130"/>
    </location>
</feature>
<keyword evidence="5 7" id="KW-0811">Translocation</keyword>
<dbReference type="PANTHER" id="PTHR30371">
    <property type="entry name" value="SEC-INDEPENDENT PROTEIN TRANSLOCASE PROTEIN TATC"/>
    <property type="match status" value="1"/>
</dbReference>
<evidence type="ECO:0000313" key="9">
    <source>
        <dbReference type="Proteomes" id="UP001431693"/>
    </source>
</evidence>
<sequence length="271" mass="30517">MPIGPQRMPLMDHLGELRRRLTIVVVALLVAAIVIYMATPTLIQIMMDPIRQFLPNGGQLTVLSSLGGFTIRFKVACFIAMIVCSPIIIWEIMAFILPALKPNEQKWVVPTVGAMVALFFLGMVFCYFVIQPAAFGWMAEQTRDFAVQVADAEDYLNIFMLLEIGFGVAFQVPLIIFYLSILHIVTYKTFRTNWRFIYVGLLVFSAVVTPDASPVTMFFMFAALVLLYEASLTVARVVIVRRDGAAALQWDREDYERAAEEKAEKAIAKSR</sequence>
<feature type="transmembrane region" description="Helical" evidence="7">
    <location>
        <begin position="158"/>
        <end position="181"/>
    </location>
</feature>
<keyword evidence="3 7" id="KW-0653">Protein transport</keyword>
<keyword evidence="9" id="KW-1185">Reference proteome</keyword>
<dbReference type="Proteomes" id="UP001431693">
    <property type="component" value="Unassembled WGS sequence"/>
</dbReference>
<keyword evidence="7" id="KW-0813">Transport</keyword>
<organism evidence="8 9">
    <name type="scientific">Kribbibacterium absianum</name>
    <dbReference type="NCBI Taxonomy" id="3044210"/>
    <lineage>
        <taxon>Bacteria</taxon>
        <taxon>Bacillati</taxon>
        <taxon>Actinomycetota</taxon>
        <taxon>Coriobacteriia</taxon>
        <taxon>Coriobacteriales</taxon>
        <taxon>Kribbibacteriaceae</taxon>
        <taxon>Kribbibacterium</taxon>
    </lineage>
</organism>
<dbReference type="InterPro" id="IPR002033">
    <property type="entry name" value="TatC"/>
</dbReference>
<reference evidence="8" key="1">
    <citation type="submission" date="2023-05" db="EMBL/GenBank/DDBJ databases">
        <title>[olsenella] sp. nov., isolated from a pig farm feces dump.</title>
        <authorList>
            <person name="Chang Y.-H."/>
        </authorList>
    </citation>
    <scope>NUCLEOTIDE SEQUENCE</scope>
    <source>
        <strain evidence="8">YH-ols2217</strain>
    </source>
</reference>
<dbReference type="PRINTS" id="PR01840">
    <property type="entry name" value="TATCFAMILY"/>
</dbReference>
<keyword evidence="7" id="KW-1003">Cell membrane</keyword>
<evidence type="ECO:0000256" key="4">
    <source>
        <dbReference type="ARBA" id="ARBA00022989"/>
    </source>
</evidence>
<evidence type="ECO:0000256" key="7">
    <source>
        <dbReference type="HAMAP-Rule" id="MF_00902"/>
    </source>
</evidence>